<dbReference type="EMBL" id="CP022191">
    <property type="protein sequence ID" value="AWI86250.1"/>
    <property type="molecule type" value="Genomic_DNA"/>
</dbReference>
<geneLocation type="plasmid" evidence="3 4">
    <name>unnamed1</name>
</geneLocation>
<protein>
    <submittedName>
        <fullName evidence="3">FAD-dependent oxidoreductase</fullName>
    </submittedName>
</protein>
<dbReference type="PANTHER" id="PTHR13847:SF275">
    <property type="entry name" value="GAMMA-GLUTAMYLPUTRESCINE OXIDOREDUCTASE"/>
    <property type="match status" value="1"/>
</dbReference>
<dbReference type="AlphaFoldDB" id="A0A2U8HL11"/>
<dbReference type="InterPro" id="IPR036188">
    <property type="entry name" value="FAD/NAD-bd_sf"/>
</dbReference>
<name>A0A2U8HL11_9RHOB</name>
<dbReference type="SUPFAM" id="SSF51905">
    <property type="entry name" value="FAD/NAD(P)-binding domain"/>
    <property type="match status" value="1"/>
</dbReference>
<evidence type="ECO:0000259" key="2">
    <source>
        <dbReference type="Pfam" id="PF01266"/>
    </source>
</evidence>
<accession>A0A2U8HL11</accession>
<proteinExistence type="predicted"/>
<dbReference type="OrthoDB" id="9806601at2"/>
<gene>
    <name evidence="3" type="ORF">CEW88_21180</name>
</gene>
<dbReference type="Proteomes" id="UP000244915">
    <property type="component" value="Plasmid unnamed1"/>
</dbReference>
<dbReference type="Gene3D" id="3.50.50.60">
    <property type="entry name" value="FAD/NAD(P)-binding domain"/>
    <property type="match status" value="1"/>
</dbReference>
<keyword evidence="3" id="KW-0614">Plasmid</keyword>
<reference evidence="3 4" key="1">
    <citation type="submission" date="2017-06" db="EMBL/GenBank/DDBJ databases">
        <title>Yangia sp. YSBP01 complete genome sequence.</title>
        <authorList>
            <person name="Woo J.-H."/>
            <person name="Kim H.-S."/>
        </authorList>
    </citation>
    <scope>NUCLEOTIDE SEQUENCE [LARGE SCALE GENOMIC DNA]</scope>
    <source>
        <strain evidence="3 4">YSBP01</strain>
        <plasmid evidence="3 4">unnamed1</plasmid>
    </source>
</reference>
<dbReference type="KEGG" id="ypac:CEW88_21180"/>
<evidence type="ECO:0000313" key="3">
    <source>
        <dbReference type="EMBL" id="AWI86250.1"/>
    </source>
</evidence>
<evidence type="ECO:0000256" key="1">
    <source>
        <dbReference type="ARBA" id="ARBA00023002"/>
    </source>
</evidence>
<dbReference type="Pfam" id="PF01266">
    <property type="entry name" value="DAO"/>
    <property type="match status" value="1"/>
</dbReference>
<sequence>MEDFPKGNLWHASASEEVLAPPLENDLDVDLAVIGGGFTGCAAALEAARLGASVALLEAREIGHGGSGRNVGLVNAGLWLPPDEILSQMGEAAGRRLIDVLGGAPARVFGLIEREGIACEATRNGTLHLAHAASGAEDLASRHRQGNRVGAPVQLLDAAETARRTGSDAFAGALLDPRAGTVQPLAYCRGLARAAQAAGARLHGRTQVTELSRSGKGWEIRAGGRRVRAGAVLMATNAYHEGFSEPFRPSYVAVHYSQFATAPLPNDLRARILAGGEGCWDTALVMSSFRVDQAGRLILGGMGDAEGLGGGLHAGWARRKLAQVYPELADVPFEHAWQGRIAMTRDHVPKVVRFGPTALSVFGYSGRGIAPGTVFGTAAAEALLEGREDALPVAPIDSYAERFTGLRSAYYEAGATLTHALKPGFLG</sequence>
<feature type="domain" description="FAD dependent oxidoreductase" evidence="2">
    <location>
        <begin position="30"/>
        <end position="381"/>
    </location>
</feature>
<dbReference type="GO" id="GO:0016491">
    <property type="term" value="F:oxidoreductase activity"/>
    <property type="evidence" value="ECO:0007669"/>
    <property type="project" value="UniProtKB-KW"/>
</dbReference>
<keyword evidence="1" id="KW-0560">Oxidoreductase</keyword>
<evidence type="ECO:0000313" key="4">
    <source>
        <dbReference type="Proteomes" id="UP000244915"/>
    </source>
</evidence>
<dbReference type="RefSeq" id="WP_108970350.1">
    <property type="nucleotide sequence ID" value="NZ_CP022191.1"/>
</dbReference>
<dbReference type="InterPro" id="IPR006076">
    <property type="entry name" value="FAD-dep_OxRdtase"/>
</dbReference>
<organism evidence="3 4">
    <name type="scientific">Alloyangia pacifica</name>
    <dbReference type="NCBI Taxonomy" id="311180"/>
    <lineage>
        <taxon>Bacteria</taxon>
        <taxon>Pseudomonadati</taxon>
        <taxon>Pseudomonadota</taxon>
        <taxon>Alphaproteobacteria</taxon>
        <taxon>Rhodobacterales</taxon>
        <taxon>Roseobacteraceae</taxon>
        <taxon>Alloyangia</taxon>
    </lineage>
</organism>
<dbReference type="Gene3D" id="3.30.9.10">
    <property type="entry name" value="D-Amino Acid Oxidase, subunit A, domain 2"/>
    <property type="match status" value="1"/>
</dbReference>
<dbReference type="GO" id="GO:0005737">
    <property type="term" value="C:cytoplasm"/>
    <property type="evidence" value="ECO:0007669"/>
    <property type="project" value="TreeGrafter"/>
</dbReference>
<dbReference type="PANTHER" id="PTHR13847">
    <property type="entry name" value="SARCOSINE DEHYDROGENASE-RELATED"/>
    <property type="match status" value="1"/>
</dbReference>